<sequence>MSSRIVAVTQIDLNRLQALLQQEMLLDESSGRPHWFELQDALARASTVSPDQMPPEVITMNSTFDLFDLDRQESDTYTLVYPEEAAIEEGKLSILSPLGAGIFGRQVGQLVSLRVRDRDIRKRVEKLSFQPERVGALEL</sequence>
<keyword evidence="2" id="KW-0418">Kinase</keyword>
<gene>
    <name evidence="2" type="primary">rnk_1</name>
    <name evidence="2" type="ORF">UC8_39980</name>
</gene>
<accession>A0A5B9QVP3</accession>
<dbReference type="GO" id="GO:0003677">
    <property type="term" value="F:DNA binding"/>
    <property type="evidence" value="ECO:0007669"/>
    <property type="project" value="InterPro"/>
</dbReference>
<dbReference type="EMBL" id="CP042914">
    <property type="protein sequence ID" value="QEG41969.1"/>
    <property type="molecule type" value="Genomic_DNA"/>
</dbReference>
<dbReference type="GO" id="GO:0006354">
    <property type="term" value="P:DNA-templated transcription elongation"/>
    <property type="evidence" value="ECO:0007669"/>
    <property type="project" value="TreeGrafter"/>
</dbReference>
<dbReference type="RefSeq" id="WP_068141425.1">
    <property type="nucleotide sequence ID" value="NZ_CP042914.1"/>
</dbReference>
<protein>
    <submittedName>
        <fullName evidence="2">Regulator of nucleoside diphosphate kinase</fullName>
    </submittedName>
</protein>
<proteinExistence type="predicted"/>
<dbReference type="InterPro" id="IPR023459">
    <property type="entry name" value="Tscrpt_elong_fac_GreA/B_fam"/>
</dbReference>
<dbReference type="GO" id="GO:0016301">
    <property type="term" value="F:kinase activity"/>
    <property type="evidence" value="ECO:0007669"/>
    <property type="project" value="UniProtKB-KW"/>
</dbReference>
<name>A0A5B9QVP3_9BACT</name>
<organism evidence="2 3">
    <name type="scientific">Roseimaritima ulvae</name>
    <dbReference type="NCBI Taxonomy" id="980254"/>
    <lineage>
        <taxon>Bacteria</taxon>
        <taxon>Pseudomonadati</taxon>
        <taxon>Planctomycetota</taxon>
        <taxon>Planctomycetia</taxon>
        <taxon>Pirellulales</taxon>
        <taxon>Pirellulaceae</taxon>
        <taxon>Roseimaritima</taxon>
    </lineage>
</organism>
<evidence type="ECO:0000259" key="1">
    <source>
        <dbReference type="Pfam" id="PF01272"/>
    </source>
</evidence>
<dbReference type="InterPro" id="IPR036953">
    <property type="entry name" value="GreA/GreB_C_sf"/>
</dbReference>
<dbReference type="PANTHER" id="PTHR30437">
    <property type="entry name" value="TRANSCRIPTION ELONGATION FACTOR GREA"/>
    <property type="match status" value="1"/>
</dbReference>
<keyword evidence="2" id="KW-0808">Transferase</keyword>
<evidence type="ECO:0000313" key="3">
    <source>
        <dbReference type="Proteomes" id="UP000325286"/>
    </source>
</evidence>
<dbReference type="Gene3D" id="3.10.50.30">
    <property type="entry name" value="Transcription elongation factor, GreA/GreB, C-terminal domain"/>
    <property type="match status" value="1"/>
</dbReference>
<keyword evidence="3" id="KW-1185">Reference proteome</keyword>
<dbReference type="AlphaFoldDB" id="A0A5B9QVP3"/>
<dbReference type="OrthoDB" id="192847at2"/>
<evidence type="ECO:0000313" key="2">
    <source>
        <dbReference type="EMBL" id="QEG41969.1"/>
    </source>
</evidence>
<dbReference type="Pfam" id="PF01272">
    <property type="entry name" value="GreA_GreB"/>
    <property type="match status" value="1"/>
</dbReference>
<dbReference type="InterPro" id="IPR001437">
    <property type="entry name" value="Tscrpt_elong_fac_GreA/B_C"/>
</dbReference>
<dbReference type="Proteomes" id="UP000325286">
    <property type="component" value="Chromosome"/>
</dbReference>
<dbReference type="SUPFAM" id="SSF54534">
    <property type="entry name" value="FKBP-like"/>
    <property type="match status" value="1"/>
</dbReference>
<feature type="domain" description="Transcription elongation factor GreA/GreB C-terminal" evidence="1">
    <location>
        <begin position="54"/>
        <end position="126"/>
    </location>
</feature>
<dbReference type="PANTHER" id="PTHR30437:SF5">
    <property type="entry name" value="REGULATOR OF NUCLEOSIDE DIPHOSPHATE KINASE"/>
    <property type="match status" value="1"/>
</dbReference>
<reference evidence="2 3" key="1">
    <citation type="submission" date="2019-08" db="EMBL/GenBank/DDBJ databases">
        <title>Deep-cultivation of Planctomycetes and their phenomic and genomic characterization uncovers novel biology.</title>
        <authorList>
            <person name="Wiegand S."/>
            <person name="Jogler M."/>
            <person name="Boedeker C."/>
            <person name="Pinto D."/>
            <person name="Vollmers J."/>
            <person name="Rivas-Marin E."/>
            <person name="Kohn T."/>
            <person name="Peeters S.H."/>
            <person name="Heuer A."/>
            <person name="Rast P."/>
            <person name="Oberbeckmann S."/>
            <person name="Bunk B."/>
            <person name="Jeske O."/>
            <person name="Meyerdierks A."/>
            <person name="Storesund J.E."/>
            <person name="Kallscheuer N."/>
            <person name="Luecker S."/>
            <person name="Lage O.M."/>
            <person name="Pohl T."/>
            <person name="Merkel B.J."/>
            <person name="Hornburger P."/>
            <person name="Mueller R.-W."/>
            <person name="Bruemmer F."/>
            <person name="Labrenz M."/>
            <person name="Spormann A.M."/>
            <person name="Op den Camp H."/>
            <person name="Overmann J."/>
            <person name="Amann R."/>
            <person name="Jetten M.S.M."/>
            <person name="Mascher T."/>
            <person name="Medema M.H."/>
            <person name="Devos D.P."/>
            <person name="Kaster A.-K."/>
            <person name="Ovreas L."/>
            <person name="Rohde M."/>
            <person name="Galperin M.Y."/>
            <person name="Jogler C."/>
        </authorList>
    </citation>
    <scope>NUCLEOTIDE SEQUENCE [LARGE SCALE GENOMIC DNA]</scope>
    <source>
        <strain evidence="2 3">UC8</strain>
    </source>
</reference>
<dbReference type="KEGG" id="rul:UC8_39980"/>
<dbReference type="GO" id="GO:0070063">
    <property type="term" value="F:RNA polymerase binding"/>
    <property type="evidence" value="ECO:0007669"/>
    <property type="project" value="InterPro"/>
</dbReference>
<dbReference type="GO" id="GO:0032784">
    <property type="term" value="P:regulation of DNA-templated transcription elongation"/>
    <property type="evidence" value="ECO:0007669"/>
    <property type="project" value="InterPro"/>
</dbReference>